<keyword evidence="1" id="KW-1133">Transmembrane helix</keyword>
<evidence type="ECO:0000256" key="1">
    <source>
        <dbReference type="SAM" id="Phobius"/>
    </source>
</evidence>
<reference evidence="3" key="1">
    <citation type="submission" date="2018-02" db="EMBL/GenBank/DDBJ databases">
        <authorList>
            <person name="Cohen D.B."/>
            <person name="Kent A.D."/>
        </authorList>
    </citation>
    <scope>NUCLEOTIDE SEQUENCE</scope>
</reference>
<feature type="domain" description="DUF4220" evidence="2">
    <location>
        <begin position="75"/>
        <end position="189"/>
    </location>
</feature>
<feature type="transmembrane region" description="Helical" evidence="1">
    <location>
        <begin position="28"/>
        <end position="46"/>
    </location>
</feature>
<dbReference type="InterPro" id="IPR007658">
    <property type="entry name" value="DUF594"/>
</dbReference>
<dbReference type="Pfam" id="PF04578">
    <property type="entry name" value="DUF594"/>
    <property type="match status" value="1"/>
</dbReference>
<name>A0A2N9F3X4_FAGSY</name>
<dbReference type="AlphaFoldDB" id="A0A2N9F3X4"/>
<protein>
    <recommendedName>
        <fullName evidence="2">DUF4220 domain-containing protein</fullName>
    </recommendedName>
</protein>
<organism evidence="3">
    <name type="scientific">Fagus sylvatica</name>
    <name type="common">Beechnut</name>
    <dbReference type="NCBI Taxonomy" id="28930"/>
    <lineage>
        <taxon>Eukaryota</taxon>
        <taxon>Viridiplantae</taxon>
        <taxon>Streptophyta</taxon>
        <taxon>Embryophyta</taxon>
        <taxon>Tracheophyta</taxon>
        <taxon>Spermatophyta</taxon>
        <taxon>Magnoliopsida</taxon>
        <taxon>eudicotyledons</taxon>
        <taxon>Gunneridae</taxon>
        <taxon>Pentapetalae</taxon>
        <taxon>rosids</taxon>
        <taxon>fabids</taxon>
        <taxon>Fagales</taxon>
        <taxon>Fagaceae</taxon>
        <taxon>Fagus</taxon>
    </lineage>
</organism>
<dbReference type="InterPro" id="IPR025315">
    <property type="entry name" value="DUF4220"/>
</dbReference>
<dbReference type="EMBL" id="OIVN01000540">
    <property type="protein sequence ID" value="SPC81828.1"/>
    <property type="molecule type" value="Genomic_DNA"/>
</dbReference>
<sequence>MVFGCNATNAPTDADESTQKKKLELIEGYVIVTTILIAFLVVFGSCRRRSHNKWLKIFDMYSLCFAYVPDNKEVEALTLASRSYGLVRNTKLIADFMAYEDTLSDEVDPVCMKGYKYLVKGEEKEKVTAIPPHYQNQLKLTREAITIDMIWECKGRLLSSTGDPDGQLKDICLSYALYRLLCRRFVGYPLELVQYIVLSFSNWAKKFIFDLVVQEARDVLNGCNSATNMMLFVTPSDDSTVHAEYLAKGGEFVTHLWALLSHAGILKRDSAHEDV</sequence>
<keyword evidence="1" id="KW-0472">Membrane</keyword>
<gene>
    <name evidence="3" type="ORF">FSB_LOCUS9710</name>
</gene>
<proteinExistence type="predicted"/>
<keyword evidence="1" id="KW-0812">Transmembrane</keyword>
<dbReference type="Pfam" id="PF13968">
    <property type="entry name" value="DUF4220"/>
    <property type="match status" value="1"/>
</dbReference>
<evidence type="ECO:0000259" key="2">
    <source>
        <dbReference type="Pfam" id="PF13968"/>
    </source>
</evidence>
<accession>A0A2N9F3X4</accession>
<evidence type="ECO:0000313" key="3">
    <source>
        <dbReference type="EMBL" id="SPC81828.1"/>
    </source>
</evidence>